<organism evidence="2 3">
    <name type="scientific">Glossina pallidipes</name>
    <name type="common">Tsetse fly</name>
    <dbReference type="NCBI Taxonomy" id="7398"/>
    <lineage>
        <taxon>Eukaryota</taxon>
        <taxon>Metazoa</taxon>
        <taxon>Ecdysozoa</taxon>
        <taxon>Arthropoda</taxon>
        <taxon>Hexapoda</taxon>
        <taxon>Insecta</taxon>
        <taxon>Pterygota</taxon>
        <taxon>Neoptera</taxon>
        <taxon>Endopterygota</taxon>
        <taxon>Diptera</taxon>
        <taxon>Brachycera</taxon>
        <taxon>Muscomorpha</taxon>
        <taxon>Hippoboscoidea</taxon>
        <taxon>Glossinidae</taxon>
        <taxon>Glossina</taxon>
    </lineage>
</organism>
<dbReference type="Proteomes" id="UP000092445">
    <property type="component" value="Unassembled WGS sequence"/>
</dbReference>
<dbReference type="EnsemblMetazoa" id="GPAI026410-RA">
    <property type="protein sequence ID" value="GPAI026410-PA"/>
    <property type="gene ID" value="GPAI026410"/>
</dbReference>
<keyword evidence="1" id="KW-1133">Transmembrane helix</keyword>
<keyword evidence="1" id="KW-0812">Transmembrane</keyword>
<feature type="transmembrane region" description="Helical" evidence="1">
    <location>
        <begin position="16"/>
        <end position="34"/>
    </location>
</feature>
<evidence type="ECO:0000313" key="3">
    <source>
        <dbReference type="Proteomes" id="UP000092445"/>
    </source>
</evidence>
<proteinExistence type="predicted"/>
<accession>A0A1A9ZVL0</accession>
<sequence>MHDLLPKEDNDLKPDASMHGAFITCLSIFYVLDIRPQSKIEKKDKDLQFNNNNKIYLILLAVRNELILRNIFSFFVKFVKKGKFCFSNTIAWAPYNLSGAVEALKETPNFSLARINGGSMNVCNVDEPKILKRRLEIKSIAAGTRALSFLSTNENERVDII</sequence>
<evidence type="ECO:0000313" key="2">
    <source>
        <dbReference type="EnsemblMetazoa" id="GPAI026410-PA"/>
    </source>
</evidence>
<keyword evidence="1" id="KW-0472">Membrane</keyword>
<name>A0A1A9ZVL0_GLOPL</name>
<reference evidence="3" key="1">
    <citation type="submission" date="2014-03" db="EMBL/GenBank/DDBJ databases">
        <authorList>
            <person name="Aksoy S."/>
            <person name="Warren W."/>
            <person name="Wilson R.K."/>
        </authorList>
    </citation>
    <scope>NUCLEOTIDE SEQUENCE [LARGE SCALE GENOMIC DNA]</scope>
    <source>
        <strain evidence="3">IAEA</strain>
    </source>
</reference>
<protein>
    <submittedName>
        <fullName evidence="2">Uncharacterized protein</fullName>
    </submittedName>
</protein>
<keyword evidence="3" id="KW-1185">Reference proteome</keyword>
<evidence type="ECO:0000256" key="1">
    <source>
        <dbReference type="SAM" id="Phobius"/>
    </source>
</evidence>
<dbReference type="AlphaFoldDB" id="A0A1A9ZVL0"/>
<reference evidence="2" key="2">
    <citation type="submission" date="2020-05" db="UniProtKB">
        <authorList>
            <consortium name="EnsemblMetazoa"/>
        </authorList>
    </citation>
    <scope>IDENTIFICATION</scope>
    <source>
        <strain evidence="2">IAEA</strain>
    </source>
</reference>
<dbReference type="VEuPathDB" id="VectorBase:GPAI026410"/>